<dbReference type="InterPro" id="IPR052739">
    <property type="entry name" value="FAAH2"/>
</dbReference>
<sequence length="545" mass="61248">MLQFVKKSCWNFFRYVIIHLHFIFDSIVDFAFGMYYDKKAKKVPSVKNKLLLESAVSLAEKIRTKKVTSEEIVKAYIERCKEVNDLINAVVECRYSDAIEEAKAVDAMIEKGVDLEKIRIMQPFLGVPFTTKESNQVKGLVHSMGLLSRRNHRSEEDATTVRFLKEAGGILIATTNIPELLLWTESRNNVYGQTNNPYNTTRTVGGSSGGDAAIVSASGAPFSLTSDIGGSTRMPAFFNGLFGHKPSEGLTPIAGVGLREKDYPDTMCTVGPLCRKAEDLIPFLKVLVGPNVTKLKLDEPINLKNLKVFYQESSGDLRASKMNNIMRAALMKAVQHFRELTGSATKIKIPGSEYSFKLWRYCMSSEDINFKLNITNRKYVSSASGEIYNLLTGNSQITLSAIMKLIDEDFFPRENAEWAKNTIAKAKQFLMYFLTNYCVNSYMYRYVFIVEIILQKKLSDNGVLFYPSAPFSASYHYSAFLRPFNFGYWCLFNVLRFPTCQVPLGLDKQGLPVGIQVVAAPYNDHLCFAVAKELETAFGGWVPPS</sequence>
<dbReference type="InterPro" id="IPR023631">
    <property type="entry name" value="Amidase_dom"/>
</dbReference>
<feature type="active site" description="Charge relay system" evidence="1">
    <location>
        <position position="132"/>
    </location>
</feature>
<feature type="transmembrane region" description="Helical" evidence="3">
    <location>
        <begin position="12"/>
        <end position="36"/>
    </location>
</feature>
<dbReference type="SUPFAM" id="SSF75304">
    <property type="entry name" value="Amidase signature (AS) enzymes"/>
    <property type="match status" value="1"/>
</dbReference>
<dbReference type="STRING" id="64791.A0A151WIF4"/>
<reference evidence="5 6" key="1">
    <citation type="submission" date="2015-09" db="EMBL/GenBank/DDBJ databases">
        <title>Trachymyrmex zeteki WGS genome.</title>
        <authorList>
            <person name="Nygaard S."/>
            <person name="Hu H."/>
            <person name="Boomsma J."/>
            <person name="Zhang G."/>
        </authorList>
    </citation>
    <scope>NUCLEOTIDE SEQUENCE [LARGE SCALE GENOMIC DNA]</scope>
    <source>
        <strain evidence="5">Tzet28-1</strain>
        <tissue evidence="5">Whole body</tissue>
    </source>
</reference>
<dbReference type="PANTHER" id="PTHR43372">
    <property type="entry name" value="FATTY-ACID AMIDE HYDROLASE"/>
    <property type="match status" value="1"/>
</dbReference>
<dbReference type="GO" id="GO:0016787">
    <property type="term" value="F:hydrolase activity"/>
    <property type="evidence" value="ECO:0007669"/>
    <property type="project" value="UniProtKB-KW"/>
</dbReference>
<dbReference type="PANTHER" id="PTHR43372:SF1">
    <property type="entry name" value="LD38433P"/>
    <property type="match status" value="1"/>
</dbReference>
<protein>
    <submittedName>
        <fullName evidence="5">Fatty-acid amide hydrolase 2</fullName>
    </submittedName>
</protein>
<evidence type="ECO:0000313" key="6">
    <source>
        <dbReference type="Proteomes" id="UP000075809"/>
    </source>
</evidence>
<dbReference type="PIRSF" id="PIRSF001221">
    <property type="entry name" value="Amidase_fungi"/>
    <property type="match status" value="1"/>
</dbReference>
<feature type="binding site" evidence="2">
    <location>
        <position position="207"/>
    </location>
    <ligand>
        <name>substrate</name>
    </ligand>
</feature>
<feature type="domain" description="Amidase" evidence="4">
    <location>
        <begin position="71"/>
        <end position="527"/>
    </location>
</feature>
<dbReference type="InterPro" id="IPR036928">
    <property type="entry name" value="AS_sf"/>
</dbReference>
<evidence type="ECO:0000313" key="5">
    <source>
        <dbReference type="EMBL" id="KYQ47618.1"/>
    </source>
</evidence>
<dbReference type="Gene3D" id="3.90.1300.10">
    <property type="entry name" value="Amidase signature (AS) domain"/>
    <property type="match status" value="1"/>
</dbReference>
<feature type="binding site" evidence="2">
    <location>
        <position position="181"/>
    </location>
    <ligand>
        <name>substrate</name>
    </ligand>
</feature>
<dbReference type="EMBL" id="KQ983089">
    <property type="protein sequence ID" value="KYQ47618.1"/>
    <property type="molecule type" value="Genomic_DNA"/>
</dbReference>
<dbReference type="Pfam" id="PF01425">
    <property type="entry name" value="Amidase"/>
    <property type="match status" value="1"/>
</dbReference>
<keyword evidence="3" id="KW-1133">Transmembrane helix</keyword>
<name>A0A151WIF4_9HYME</name>
<feature type="active site" description="Charge relay system" evidence="1">
    <location>
        <position position="207"/>
    </location>
</feature>
<evidence type="ECO:0000256" key="2">
    <source>
        <dbReference type="PIRSR" id="PIRSR001221-2"/>
    </source>
</evidence>
<evidence type="ECO:0000256" key="1">
    <source>
        <dbReference type="PIRSR" id="PIRSR001221-1"/>
    </source>
</evidence>
<evidence type="ECO:0000256" key="3">
    <source>
        <dbReference type="SAM" id="Phobius"/>
    </source>
</evidence>
<dbReference type="GO" id="GO:0012505">
    <property type="term" value="C:endomembrane system"/>
    <property type="evidence" value="ECO:0007669"/>
    <property type="project" value="TreeGrafter"/>
</dbReference>
<dbReference type="Proteomes" id="UP000075809">
    <property type="component" value="Unassembled WGS sequence"/>
</dbReference>
<keyword evidence="6" id="KW-1185">Reference proteome</keyword>
<accession>A0A151WIF4</accession>
<organism evidence="5 6">
    <name type="scientific">Mycetomoellerius zeteki</name>
    <dbReference type="NCBI Taxonomy" id="64791"/>
    <lineage>
        <taxon>Eukaryota</taxon>
        <taxon>Metazoa</taxon>
        <taxon>Ecdysozoa</taxon>
        <taxon>Arthropoda</taxon>
        <taxon>Hexapoda</taxon>
        <taxon>Insecta</taxon>
        <taxon>Pterygota</taxon>
        <taxon>Neoptera</taxon>
        <taxon>Endopterygota</taxon>
        <taxon>Hymenoptera</taxon>
        <taxon>Apocrita</taxon>
        <taxon>Aculeata</taxon>
        <taxon>Formicoidea</taxon>
        <taxon>Formicidae</taxon>
        <taxon>Myrmicinae</taxon>
        <taxon>Mycetomoellerius</taxon>
    </lineage>
</organism>
<proteinExistence type="predicted"/>
<gene>
    <name evidence="5" type="ORF">ALC60_13374</name>
</gene>
<keyword evidence="3" id="KW-0472">Membrane</keyword>
<keyword evidence="5" id="KW-0378">Hydrolase</keyword>
<evidence type="ECO:0000259" key="4">
    <source>
        <dbReference type="Pfam" id="PF01425"/>
    </source>
</evidence>
<feature type="active site" description="Acyl-ester intermediate" evidence="1">
    <location>
        <position position="231"/>
    </location>
</feature>
<dbReference type="AlphaFoldDB" id="A0A151WIF4"/>
<feature type="binding site" evidence="2">
    <location>
        <begin position="228"/>
        <end position="231"/>
    </location>
    <ligand>
        <name>substrate</name>
    </ligand>
</feature>
<keyword evidence="3" id="KW-0812">Transmembrane</keyword>